<accession>A0AAV0ZIY1</accession>
<reference evidence="8 9" key="1">
    <citation type="submission" date="2023-01" db="EMBL/GenBank/DDBJ databases">
        <authorList>
            <person name="Kreplak J."/>
        </authorList>
    </citation>
    <scope>NUCLEOTIDE SEQUENCE [LARGE SCALE GENOMIC DNA]</scope>
</reference>
<name>A0AAV0ZIY1_VICFA</name>
<keyword evidence="4 6" id="KW-0472">Membrane</keyword>
<dbReference type="PANTHER" id="PTHR31234">
    <property type="entry name" value="LATE EMBRYOGENESIS ABUNDANT (LEA) HYDROXYPROLINE-RICH GLYCOPROTEIN FAMILY"/>
    <property type="match status" value="1"/>
</dbReference>
<evidence type="ECO:0000313" key="8">
    <source>
        <dbReference type="EMBL" id="CAI8597724.1"/>
    </source>
</evidence>
<evidence type="ECO:0000256" key="1">
    <source>
        <dbReference type="ARBA" id="ARBA00004167"/>
    </source>
</evidence>
<comment type="subcellular location">
    <subcellularLocation>
        <location evidence="1">Membrane</location>
        <topology evidence="1">Single-pass membrane protein</topology>
    </subcellularLocation>
</comment>
<evidence type="ECO:0000256" key="2">
    <source>
        <dbReference type="ARBA" id="ARBA00022692"/>
    </source>
</evidence>
<evidence type="ECO:0000256" key="6">
    <source>
        <dbReference type="SAM" id="Phobius"/>
    </source>
</evidence>
<dbReference type="GO" id="GO:0098542">
    <property type="term" value="P:defense response to other organism"/>
    <property type="evidence" value="ECO:0007669"/>
    <property type="project" value="InterPro"/>
</dbReference>
<evidence type="ECO:0000256" key="3">
    <source>
        <dbReference type="ARBA" id="ARBA00022989"/>
    </source>
</evidence>
<evidence type="ECO:0000256" key="5">
    <source>
        <dbReference type="SAM" id="MobiDB-lite"/>
    </source>
</evidence>
<feature type="region of interest" description="Disordered" evidence="5">
    <location>
        <begin position="1"/>
        <end position="45"/>
    </location>
</feature>
<dbReference type="InterPro" id="IPR004864">
    <property type="entry name" value="LEA_2"/>
</dbReference>
<feature type="compositionally biased region" description="Polar residues" evidence="5">
    <location>
        <begin position="10"/>
        <end position="23"/>
    </location>
</feature>
<proteinExistence type="predicted"/>
<dbReference type="Pfam" id="PF03168">
    <property type="entry name" value="LEA_2"/>
    <property type="match status" value="1"/>
</dbReference>
<feature type="transmembrane region" description="Helical" evidence="6">
    <location>
        <begin position="85"/>
        <end position="111"/>
    </location>
</feature>
<evidence type="ECO:0000313" key="9">
    <source>
        <dbReference type="Proteomes" id="UP001157006"/>
    </source>
</evidence>
<dbReference type="AlphaFoldDB" id="A0AAV0ZIY1"/>
<protein>
    <recommendedName>
        <fullName evidence="7">Late embryogenesis abundant protein LEA-2 subgroup domain-containing protein</fullName>
    </recommendedName>
</protein>
<organism evidence="8 9">
    <name type="scientific">Vicia faba</name>
    <name type="common">Broad bean</name>
    <name type="synonym">Faba vulgaris</name>
    <dbReference type="NCBI Taxonomy" id="3906"/>
    <lineage>
        <taxon>Eukaryota</taxon>
        <taxon>Viridiplantae</taxon>
        <taxon>Streptophyta</taxon>
        <taxon>Embryophyta</taxon>
        <taxon>Tracheophyta</taxon>
        <taxon>Spermatophyta</taxon>
        <taxon>Magnoliopsida</taxon>
        <taxon>eudicotyledons</taxon>
        <taxon>Gunneridae</taxon>
        <taxon>Pentapetalae</taxon>
        <taxon>rosids</taxon>
        <taxon>fabids</taxon>
        <taxon>Fabales</taxon>
        <taxon>Fabaceae</taxon>
        <taxon>Papilionoideae</taxon>
        <taxon>50 kb inversion clade</taxon>
        <taxon>NPAAA clade</taxon>
        <taxon>Hologalegina</taxon>
        <taxon>IRL clade</taxon>
        <taxon>Fabeae</taxon>
        <taxon>Vicia</taxon>
    </lineage>
</organism>
<evidence type="ECO:0000259" key="7">
    <source>
        <dbReference type="Pfam" id="PF03168"/>
    </source>
</evidence>
<keyword evidence="2 6" id="KW-0812">Transmembrane</keyword>
<gene>
    <name evidence="8" type="ORF">VFH_II094880</name>
</gene>
<dbReference type="PANTHER" id="PTHR31234:SF72">
    <property type="entry name" value="NDR1_HIN1-LIKE PROTEIN 6"/>
    <property type="match status" value="1"/>
</dbReference>
<dbReference type="Proteomes" id="UP001157006">
    <property type="component" value="Chromosome 2"/>
</dbReference>
<evidence type="ECO:0000256" key="4">
    <source>
        <dbReference type="ARBA" id="ARBA00023136"/>
    </source>
</evidence>
<feature type="domain" description="Late embryogenesis abundant protein LEA-2 subgroup" evidence="7">
    <location>
        <begin position="144"/>
        <end position="246"/>
    </location>
</feature>
<dbReference type="GO" id="GO:0005886">
    <property type="term" value="C:plasma membrane"/>
    <property type="evidence" value="ECO:0007669"/>
    <property type="project" value="TreeGrafter"/>
</dbReference>
<sequence length="273" mass="30082">MADRVHPNASPLSNGSPTPSSEKTPASVPPAPKAAPSATKAPPPAGTYVIQVQKDQVYRYPPPENARRFDNYTRRKSSRCRCCRCFCWFIGVILTLAVLLAIGAGVFYLVIRPEAPKYSINRVSVQGMNLTTRSPISPEFDVSVNADNGNRKIGIYYNKDSTVELFYRGVKLCNGALPAFYQPSNNVTVFETVLKGNNVEVAGSDRNALLNAVKKQSVPLTLKLRVPVKFKAGSVKTWAFHVKVQCVVTVDRLTAKAKIVSRDCSYGLDLWNW</sequence>
<dbReference type="InterPro" id="IPR044839">
    <property type="entry name" value="NDR1-like"/>
</dbReference>
<dbReference type="EMBL" id="OX451737">
    <property type="protein sequence ID" value="CAI8597724.1"/>
    <property type="molecule type" value="Genomic_DNA"/>
</dbReference>
<keyword evidence="9" id="KW-1185">Reference proteome</keyword>
<keyword evidence="3 6" id="KW-1133">Transmembrane helix</keyword>